<reference evidence="1" key="1">
    <citation type="submission" date="2018-04" db="EMBL/GenBank/DDBJ databases">
        <title>Whole genome sequencing of Hypsizygus marmoreus.</title>
        <authorList>
            <person name="Choi I.-G."/>
            <person name="Min B."/>
            <person name="Kim J.-G."/>
            <person name="Kim S."/>
            <person name="Oh Y.-L."/>
            <person name="Kong W.-S."/>
            <person name="Park H."/>
            <person name="Jeong J."/>
            <person name="Song E.-S."/>
        </authorList>
    </citation>
    <scope>NUCLEOTIDE SEQUENCE [LARGE SCALE GENOMIC DNA]</scope>
    <source>
        <strain evidence="1">51987-8</strain>
    </source>
</reference>
<protein>
    <submittedName>
        <fullName evidence="1">Uncharacterized protein</fullName>
    </submittedName>
</protein>
<keyword evidence="2" id="KW-1185">Reference proteome</keyword>
<evidence type="ECO:0000313" key="2">
    <source>
        <dbReference type="Proteomes" id="UP000076154"/>
    </source>
</evidence>
<dbReference type="InParanoid" id="A0A369JP79"/>
<dbReference type="Proteomes" id="UP000076154">
    <property type="component" value="Unassembled WGS sequence"/>
</dbReference>
<comment type="caution">
    <text evidence="1">The sequence shown here is derived from an EMBL/GenBank/DDBJ whole genome shotgun (WGS) entry which is preliminary data.</text>
</comment>
<sequence>MTRVVWCTWDPCIHSHIICALSVSLRTALTPLVRHTGFPFPHDHDGCKLYSRLALAVSNGWNTRHPLRKREIEQVKRVGFEFEQPPGG</sequence>
<accession>A0A369JP79</accession>
<gene>
    <name evidence="1" type="ORF">Hypma_010553</name>
</gene>
<evidence type="ECO:0000313" key="1">
    <source>
        <dbReference type="EMBL" id="RDB22367.1"/>
    </source>
</evidence>
<dbReference type="AlphaFoldDB" id="A0A369JP79"/>
<organism evidence="1 2">
    <name type="scientific">Hypsizygus marmoreus</name>
    <name type="common">White beech mushroom</name>
    <name type="synonym">Agaricus marmoreus</name>
    <dbReference type="NCBI Taxonomy" id="39966"/>
    <lineage>
        <taxon>Eukaryota</taxon>
        <taxon>Fungi</taxon>
        <taxon>Dikarya</taxon>
        <taxon>Basidiomycota</taxon>
        <taxon>Agaricomycotina</taxon>
        <taxon>Agaricomycetes</taxon>
        <taxon>Agaricomycetidae</taxon>
        <taxon>Agaricales</taxon>
        <taxon>Tricholomatineae</taxon>
        <taxon>Lyophyllaceae</taxon>
        <taxon>Hypsizygus</taxon>
    </lineage>
</organism>
<dbReference type="EMBL" id="LUEZ02000051">
    <property type="protein sequence ID" value="RDB22367.1"/>
    <property type="molecule type" value="Genomic_DNA"/>
</dbReference>
<proteinExistence type="predicted"/>
<name>A0A369JP79_HYPMA</name>